<feature type="transmembrane region" description="Helical" evidence="7">
    <location>
        <begin position="269"/>
        <end position="290"/>
    </location>
</feature>
<feature type="compositionally biased region" description="Polar residues" evidence="8">
    <location>
        <begin position="9"/>
        <end position="18"/>
    </location>
</feature>
<feature type="region of interest" description="Disordered" evidence="8">
    <location>
        <begin position="1"/>
        <end position="27"/>
    </location>
</feature>
<dbReference type="InterPro" id="IPR000515">
    <property type="entry name" value="MetI-like"/>
</dbReference>
<keyword evidence="6 7" id="KW-0472">Membrane</keyword>
<evidence type="ECO:0000256" key="3">
    <source>
        <dbReference type="ARBA" id="ARBA00022475"/>
    </source>
</evidence>
<feature type="transmembrane region" description="Helical" evidence="7">
    <location>
        <begin position="170"/>
        <end position="193"/>
    </location>
</feature>
<dbReference type="InterPro" id="IPR035906">
    <property type="entry name" value="MetI-like_sf"/>
</dbReference>
<evidence type="ECO:0000256" key="7">
    <source>
        <dbReference type="RuleBase" id="RU363032"/>
    </source>
</evidence>
<dbReference type="PROSITE" id="PS50928">
    <property type="entry name" value="ABC_TM1"/>
    <property type="match status" value="1"/>
</dbReference>
<evidence type="ECO:0000313" key="10">
    <source>
        <dbReference type="EMBL" id="MFB9629638.1"/>
    </source>
</evidence>
<feature type="domain" description="ABC transmembrane type-1" evidence="9">
    <location>
        <begin position="99"/>
        <end position="290"/>
    </location>
</feature>
<evidence type="ECO:0000259" key="9">
    <source>
        <dbReference type="PROSITE" id="PS50928"/>
    </source>
</evidence>
<keyword evidence="2 7" id="KW-0813">Transport</keyword>
<dbReference type="EMBL" id="JBHMBW010000062">
    <property type="protein sequence ID" value="MFB9629638.1"/>
    <property type="molecule type" value="Genomic_DNA"/>
</dbReference>
<feature type="transmembrane region" description="Helical" evidence="7">
    <location>
        <begin position="38"/>
        <end position="59"/>
    </location>
</feature>
<keyword evidence="11" id="KW-1185">Reference proteome</keyword>
<feature type="transmembrane region" description="Helical" evidence="7">
    <location>
        <begin position="134"/>
        <end position="158"/>
    </location>
</feature>
<accession>A0ABV5SD82</accession>
<comment type="caution">
    <text evidence="10">The sequence shown here is derived from an EMBL/GenBank/DDBJ whole genome shotgun (WGS) entry which is preliminary data.</text>
</comment>
<evidence type="ECO:0000256" key="1">
    <source>
        <dbReference type="ARBA" id="ARBA00004651"/>
    </source>
</evidence>
<dbReference type="Gene3D" id="1.10.3720.10">
    <property type="entry name" value="MetI-like"/>
    <property type="match status" value="1"/>
</dbReference>
<organism evidence="10 11">
    <name type="scientific">Nonomuraea helvata</name>
    <dbReference type="NCBI Taxonomy" id="37484"/>
    <lineage>
        <taxon>Bacteria</taxon>
        <taxon>Bacillati</taxon>
        <taxon>Actinomycetota</taxon>
        <taxon>Actinomycetes</taxon>
        <taxon>Streptosporangiales</taxon>
        <taxon>Streptosporangiaceae</taxon>
        <taxon>Nonomuraea</taxon>
    </lineage>
</organism>
<dbReference type="RefSeq" id="WP_344990151.1">
    <property type="nucleotide sequence ID" value="NZ_BAAAXV010000005.1"/>
</dbReference>
<keyword evidence="4 7" id="KW-0812">Transmembrane</keyword>
<sequence length="304" mass="32913">MVTIDKTMGTKTAGTRTSGAKPDGAQAPRRSQAVRANLIALPILLVVGLVWVYPFLWTISAAFKTQAGMFTSGASLVPDQLNFDNFVRAWVNAGFSGYFVNTVLYSVASTLIELIKAALCGYVLARYEFPGRTLLYRMIVGTLFIPVASIIVPQFVLIENLGLLNTRAGVILAMSGGAGALYVLLFVGFFSSVPTDLFEAAKLDGAGFLKTFRLILPLAKPVIAVVVIFQFISSWNEFNIPLVFTLGQPDLQNLAVGMLSFQGEHATDWTGFAAGMTISFLPMLMIFLFFQNYFTRGLAGATKG</sequence>
<name>A0ABV5SD82_9ACTN</name>
<comment type="similarity">
    <text evidence="7">Belongs to the binding-protein-dependent transport system permease family.</text>
</comment>
<feature type="transmembrane region" description="Helical" evidence="7">
    <location>
        <begin position="103"/>
        <end position="125"/>
    </location>
</feature>
<dbReference type="PANTHER" id="PTHR43744">
    <property type="entry name" value="ABC TRANSPORTER PERMEASE PROTEIN MG189-RELATED-RELATED"/>
    <property type="match status" value="1"/>
</dbReference>
<evidence type="ECO:0000256" key="8">
    <source>
        <dbReference type="SAM" id="MobiDB-lite"/>
    </source>
</evidence>
<evidence type="ECO:0000256" key="6">
    <source>
        <dbReference type="ARBA" id="ARBA00023136"/>
    </source>
</evidence>
<dbReference type="Proteomes" id="UP001589532">
    <property type="component" value="Unassembled WGS sequence"/>
</dbReference>
<dbReference type="Pfam" id="PF00528">
    <property type="entry name" value="BPD_transp_1"/>
    <property type="match status" value="1"/>
</dbReference>
<reference evidence="10 11" key="1">
    <citation type="submission" date="2024-09" db="EMBL/GenBank/DDBJ databases">
        <authorList>
            <person name="Sun Q."/>
            <person name="Mori K."/>
        </authorList>
    </citation>
    <scope>NUCLEOTIDE SEQUENCE [LARGE SCALE GENOMIC DNA]</scope>
    <source>
        <strain evidence="10 11">JCM 3143</strain>
    </source>
</reference>
<proteinExistence type="inferred from homology"/>
<comment type="subcellular location">
    <subcellularLocation>
        <location evidence="1 7">Cell membrane</location>
        <topology evidence="1 7">Multi-pass membrane protein</topology>
    </subcellularLocation>
</comment>
<dbReference type="CDD" id="cd06261">
    <property type="entry name" value="TM_PBP2"/>
    <property type="match status" value="1"/>
</dbReference>
<protein>
    <submittedName>
        <fullName evidence="10">Carbohydrate ABC transporter permease</fullName>
    </submittedName>
</protein>
<evidence type="ECO:0000256" key="4">
    <source>
        <dbReference type="ARBA" id="ARBA00022692"/>
    </source>
</evidence>
<evidence type="ECO:0000256" key="2">
    <source>
        <dbReference type="ARBA" id="ARBA00022448"/>
    </source>
</evidence>
<dbReference type="SUPFAM" id="SSF161098">
    <property type="entry name" value="MetI-like"/>
    <property type="match status" value="1"/>
</dbReference>
<evidence type="ECO:0000313" key="11">
    <source>
        <dbReference type="Proteomes" id="UP001589532"/>
    </source>
</evidence>
<dbReference type="PANTHER" id="PTHR43744:SF8">
    <property type="entry name" value="SN-GLYCEROL-3-PHOSPHATE TRANSPORT SYSTEM PERMEASE PROTEIN UGPE"/>
    <property type="match status" value="1"/>
</dbReference>
<gene>
    <name evidence="10" type="ORF">ACFFSA_41755</name>
</gene>
<keyword evidence="3" id="KW-1003">Cell membrane</keyword>
<keyword evidence="5 7" id="KW-1133">Transmembrane helix</keyword>
<evidence type="ECO:0000256" key="5">
    <source>
        <dbReference type="ARBA" id="ARBA00022989"/>
    </source>
</evidence>
<feature type="transmembrane region" description="Helical" evidence="7">
    <location>
        <begin position="214"/>
        <end position="232"/>
    </location>
</feature>